<dbReference type="AlphaFoldDB" id="A0A1C4V9J8"/>
<dbReference type="GO" id="GO:0008239">
    <property type="term" value="F:dipeptidyl-peptidase activity"/>
    <property type="evidence" value="ECO:0007669"/>
    <property type="project" value="InterPro"/>
</dbReference>
<evidence type="ECO:0000259" key="3">
    <source>
        <dbReference type="SMART" id="SM00939"/>
    </source>
</evidence>
<protein>
    <recommendedName>
        <fullName evidence="3">Xaa-Pro dipeptidyl-peptidase C-terminal domain-containing protein</fullName>
    </recommendedName>
</protein>
<reference evidence="5" key="1">
    <citation type="submission" date="2016-06" db="EMBL/GenBank/DDBJ databases">
        <authorList>
            <person name="Varghese N."/>
            <person name="Submissions Spin"/>
        </authorList>
    </citation>
    <scope>NUCLEOTIDE SEQUENCE [LARGE SCALE GENOMIC DNA]</scope>
    <source>
        <strain evidence="5">DSM 43168</strain>
    </source>
</reference>
<keyword evidence="1" id="KW-0378">Hydrolase</keyword>
<sequence>MNDDKWLLYGQVNRSTVTVPARDGCGLATDVYHAANGSLGPAPTIVERTPYGRRKPELLDMAAFFAARGYHVVLQDTRGRGDSDGVFQHYLARPHEGEDGHDLLTWICAQPWSDQQVGTVGLSYTGANQQSLAITGHPALKAQVIFDAGLNYFRSTVRQDGAFVLGQLGTYALRMALSSPQARRDPVVRAALERARDRGKEWFRRAPWRRGDSPVSALPEYEDWLLFAQDTVRYGPGWDNPQMNVEPYLDRYPDIPVLMVTSWYGHHQWATFRKLELFEGHRTAKRVIVGTWLHADPYGHPDHVGQTFFGPQSSLNTNELRLRWFDAHLRGRGRSAVDASPLVTYFRMGGGGGGLDASRRLVHGGGWQTAAAWPPPGGTDIDWRFTADGGMTSRDDVAPDRRVLVVDRDRPVPTVGSSIRNPDIMPGFLTSGGCDQREVPEVLDSPGTGLPLSSRPDVAAFRSEPLPADLDLSGPLYVDVWLSSDSPSCDVSVKLIDEYPRRAELPEGFHLNVTEGYRRCASWTIQVAGHEETTPTLVTLGPLHVSNLFAAGHRIRVDVATSNWPRFDRNPEAARHYTVAVHCGPDTPSRLRGSGVRNDVTGGPARGGQVSPPGTAGRASGHLDRPPV</sequence>
<dbReference type="SMART" id="SM00939">
    <property type="entry name" value="PepX_C"/>
    <property type="match status" value="1"/>
</dbReference>
<dbReference type="NCBIfam" id="TIGR00976">
    <property type="entry name" value="CocE_NonD"/>
    <property type="match status" value="1"/>
</dbReference>
<dbReference type="InterPro" id="IPR013736">
    <property type="entry name" value="Xaa-Pro_dipept_C"/>
</dbReference>
<dbReference type="PANTHER" id="PTHR43056">
    <property type="entry name" value="PEPTIDASE S9 PROLYL OLIGOPEPTIDASE"/>
    <property type="match status" value="1"/>
</dbReference>
<dbReference type="SUPFAM" id="SSF49785">
    <property type="entry name" value="Galactose-binding domain-like"/>
    <property type="match status" value="1"/>
</dbReference>
<accession>A0A1C4V9J8</accession>
<dbReference type="Pfam" id="PF02129">
    <property type="entry name" value="Peptidase_S15"/>
    <property type="match status" value="1"/>
</dbReference>
<dbReference type="EMBL" id="FMCT01000002">
    <property type="protein sequence ID" value="SCE80647.1"/>
    <property type="molecule type" value="Genomic_DNA"/>
</dbReference>
<evidence type="ECO:0000256" key="2">
    <source>
        <dbReference type="SAM" id="MobiDB-lite"/>
    </source>
</evidence>
<evidence type="ECO:0000256" key="1">
    <source>
        <dbReference type="ARBA" id="ARBA00022801"/>
    </source>
</evidence>
<dbReference type="PANTHER" id="PTHR43056:SF10">
    <property type="entry name" value="COCE_NOND FAMILY, PUTATIVE (AFU_ORTHOLOGUE AFUA_7G00600)-RELATED"/>
    <property type="match status" value="1"/>
</dbReference>
<dbReference type="InterPro" id="IPR029058">
    <property type="entry name" value="AB_hydrolase_fold"/>
</dbReference>
<evidence type="ECO:0000313" key="5">
    <source>
        <dbReference type="Proteomes" id="UP000183585"/>
    </source>
</evidence>
<evidence type="ECO:0000313" key="4">
    <source>
        <dbReference type="EMBL" id="SCE80647.1"/>
    </source>
</evidence>
<dbReference type="InterPro" id="IPR050585">
    <property type="entry name" value="Xaa-Pro_dipeptidyl-ppase/CocE"/>
</dbReference>
<feature type="region of interest" description="Disordered" evidence="2">
    <location>
        <begin position="585"/>
        <end position="628"/>
    </location>
</feature>
<proteinExistence type="predicted"/>
<gene>
    <name evidence="4" type="ORF">GA0070563_102132</name>
</gene>
<organism evidence="4 5">
    <name type="scientific">Micromonospora carbonacea</name>
    <dbReference type="NCBI Taxonomy" id="47853"/>
    <lineage>
        <taxon>Bacteria</taxon>
        <taxon>Bacillati</taxon>
        <taxon>Actinomycetota</taxon>
        <taxon>Actinomycetes</taxon>
        <taxon>Micromonosporales</taxon>
        <taxon>Micromonosporaceae</taxon>
        <taxon>Micromonospora</taxon>
    </lineage>
</organism>
<dbReference type="InterPro" id="IPR008979">
    <property type="entry name" value="Galactose-bd-like_sf"/>
</dbReference>
<dbReference type="InterPro" id="IPR005674">
    <property type="entry name" value="CocE/Ser_esterase"/>
</dbReference>
<dbReference type="SUPFAM" id="SSF53474">
    <property type="entry name" value="alpha/beta-Hydrolases"/>
    <property type="match status" value="1"/>
</dbReference>
<dbReference type="Gene3D" id="3.40.50.1820">
    <property type="entry name" value="alpha/beta hydrolase"/>
    <property type="match status" value="1"/>
</dbReference>
<dbReference type="Pfam" id="PF08530">
    <property type="entry name" value="PepX_C"/>
    <property type="match status" value="1"/>
</dbReference>
<dbReference type="Gene3D" id="2.60.120.260">
    <property type="entry name" value="Galactose-binding domain-like"/>
    <property type="match status" value="1"/>
</dbReference>
<feature type="domain" description="Xaa-Pro dipeptidyl-peptidase C-terminal" evidence="3">
    <location>
        <begin position="322"/>
        <end position="592"/>
    </location>
</feature>
<keyword evidence="5" id="KW-1185">Reference proteome</keyword>
<dbReference type="InterPro" id="IPR000383">
    <property type="entry name" value="Xaa-Pro-like_dom"/>
</dbReference>
<name>A0A1C4V9J8_9ACTN</name>
<dbReference type="Gene3D" id="1.10.3020.10">
    <property type="entry name" value="alpha-amino acid ester hydrolase ( Helical cap domain)"/>
    <property type="match status" value="1"/>
</dbReference>
<dbReference type="Proteomes" id="UP000183585">
    <property type="component" value="Unassembled WGS sequence"/>
</dbReference>